<dbReference type="Gene3D" id="3.40.50.1820">
    <property type="entry name" value="alpha/beta hydrolase"/>
    <property type="match status" value="1"/>
</dbReference>
<dbReference type="AlphaFoldDB" id="A0A218W9D3"/>
<sequence>MAAKPSTMLLLDHTAGSLLILVVRVLEDLSRTIRAAYSVNGSHCMDLLPSQKGDPDWLVNQRKTKVRIIRRWIDQYYAELKN</sequence>
<dbReference type="InterPro" id="IPR029058">
    <property type="entry name" value="AB_hydrolase_fold"/>
</dbReference>
<dbReference type="Proteomes" id="UP000197138">
    <property type="component" value="Unassembled WGS sequence"/>
</dbReference>
<feature type="chain" id="PRO_5012849577" evidence="1">
    <location>
        <begin position="18"/>
        <end position="82"/>
    </location>
</feature>
<accession>A0A218W9D3</accession>
<organism evidence="2 3">
    <name type="scientific">Punica granatum</name>
    <name type="common">Pomegranate</name>
    <dbReference type="NCBI Taxonomy" id="22663"/>
    <lineage>
        <taxon>Eukaryota</taxon>
        <taxon>Viridiplantae</taxon>
        <taxon>Streptophyta</taxon>
        <taxon>Embryophyta</taxon>
        <taxon>Tracheophyta</taxon>
        <taxon>Spermatophyta</taxon>
        <taxon>Magnoliopsida</taxon>
        <taxon>eudicotyledons</taxon>
        <taxon>Gunneridae</taxon>
        <taxon>Pentapetalae</taxon>
        <taxon>rosids</taxon>
        <taxon>malvids</taxon>
        <taxon>Myrtales</taxon>
        <taxon>Lythraceae</taxon>
        <taxon>Punica</taxon>
    </lineage>
</organism>
<evidence type="ECO:0000313" key="3">
    <source>
        <dbReference type="Proteomes" id="UP000197138"/>
    </source>
</evidence>
<reference evidence="3" key="1">
    <citation type="journal article" date="2017" name="Plant J.">
        <title>The pomegranate (Punica granatum L.) genome and the genomics of punicalagin biosynthesis.</title>
        <authorList>
            <person name="Qin G."/>
            <person name="Xu C."/>
            <person name="Ming R."/>
            <person name="Tang H."/>
            <person name="Guyot R."/>
            <person name="Kramer E.M."/>
            <person name="Hu Y."/>
            <person name="Yi X."/>
            <person name="Qi Y."/>
            <person name="Xu X."/>
            <person name="Gao Z."/>
            <person name="Pan H."/>
            <person name="Jian J."/>
            <person name="Tian Y."/>
            <person name="Yue Z."/>
            <person name="Xu Y."/>
        </authorList>
    </citation>
    <scope>NUCLEOTIDE SEQUENCE [LARGE SCALE GENOMIC DNA]</scope>
    <source>
        <strain evidence="3">cv. Dabenzi</strain>
    </source>
</reference>
<keyword evidence="1" id="KW-0732">Signal</keyword>
<comment type="caution">
    <text evidence="2">The sequence shown here is derived from an EMBL/GenBank/DDBJ whole genome shotgun (WGS) entry which is preliminary data.</text>
</comment>
<name>A0A218W9D3_PUNGR</name>
<proteinExistence type="predicted"/>
<evidence type="ECO:0000256" key="1">
    <source>
        <dbReference type="SAM" id="SignalP"/>
    </source>
</evidence>
<gene>
    <name evidence="2" type="ORF">CDL15_Pgr025137</name>
</gene>
<protein>
    <submittedName>
        <fullName evidence="2">Uncharacterized protein</fullName>
    </submittedName>
</protein>
<evidence type="ECO:0000313" key="2">
    <source>
        <dbReference type="EMBL" id="OWM68950.1"/>
    </source>
</evidence>
<dbReference type="EMBL" id="MTKT01004939">
    <property type="protein sequence ID" value="OWM68950.1"/>
    <property type="molecule type" value="Genomic_DNA"/>
</dbReference>
<feature type="signal peptide" evidence="1">
    <location>
        <begin position="1"/>
        <end position="17"/>
    </location>
</feature>